<organism evidence="2 3">
    <name type="scientific">Glycomyces paridis</name>
    <dbReference type="NCBI Taxonomy" id="2126555"/>
    <lineage>
        <taxon>Bacteria</taxon>
        <taxon>Bacillati</taxon>
        <taxon>Actinomycetota</taxon>
        <taxon>Actinomycetes</taxon>
        <taxon>Glycomycetales</taxon>
        <taxon>Glycomycetaceae</taxon>
        <taxon>Glycomyces</taxon>
    </lineage>
</organism>
<dbReference type="InterPro" id="IPR036979">
    <property type="entry name" value="CM_dom_sf"/>
</dbReference>
<dbReference type="SMART" id="SM00830">
    <property type="entry name" value="CM_2"/>
    <property type="match status" value="1"/>
</dbReference>
<dbReference type="OrthoDB" id="3213864at2"/>
<reference evidence="2 3" key="1">
    <citation type="journal article" date="2018" name="Int. J. Syst. Evol. Microbiol.">
        <title>Glycomyces paridis sp. nov., isolated from the medicinal plant Paris polyphylla.</title>
        <authorList>
            <person name="Fang X.M."/>
            <person name="Bai J.L."/>
            <person name="Su J."/>
            <person name="Zhao L.L."/>
            <person name="Liu H.Y."/>
            <person name="Ma B.P."/>
            <person name="Zhang Y.Q."/>
            <person name="Yu L.Y."/>
        </authorList>
    </citation>
    <scope>NUCLEOTIDE SEQUENCE [LARGE SCALE GENOMIC DNA]</scope>
    <source>
        <strain evidence="2 3">CPCC 204357</strain>
    </source>
</reference>
<dbReference type="NCBIfam" id="NF005894">
    <property type="entry name" value="PRK07857.1"/>
    <property type="match status" value="1"/>
</dbReference>
<dbReference type="RefSeq" id="WP_136530451.1">
    <property type="nucleotide sequence ID" value="NZ_STGX01000010.1"/>
</dbReference>
<name>A0A4V4HNW7_9ACTN</name>
<dbReference type="Proteomes" id="UP000305792">
    <property type="component" value="Unassembled WGS sequence"/>
</dbReference>
<comment type="caution">
    <text evidence="2">The sequence shown here is derived from an EMBL/GenBank/DDBJ whole genome shotgun (WGS) entry which is preliminary data.</text>
</comment>
<dbReference type="GO" id="GO:0004106">
    <property type="term" value="F:chorismate mutase activity"/>
    <property type="evidence" value="ECO:0007669"/>
    <property type="project" value="UniProtKB-EC"/>
</dbReference>
<dbReference type="Gene3D" id="1.20.59.10">
    <property type="entry name" value="Chorismate mutase"/>
    <property type="match status" value="1"/>
</dbReference>
<proteinExistence type="predicted"/>
<gene>
    <name evidence="2" type="ORF">E9998_14725</name>
</gene>
<dbReference type="InterPro" id="IPR002701">
    <property type="entry name" value="CM_II_prokaryot"/>
</dbReference>
<dbReference type="GO" id="GO:0046417">
    <property type="term" value="P:chorismate metabolic process"/>
    <property type="evidence" value="ECO:0007669"/>
    <property type="project" value="InterPro"/>
</dbReference>
<dbReference type="AlphaFoldDB" id="A0A4V4HNW7"/>
<evidence type="ECO:0000313" key="3">
    <source>
        <dbReference type="Proteomes" id="UP000305792"/>
    </source>
</evidence>
<dbReference type="InterPro" id="IPR036263">
    <property type="entry name" value="Chorismate_II_sf"/>
</dbReference>
<dbReference type="InterPro" id="IPR010958">
    <property type="entry name" value="Chorismate_mutase_highGC-bac"/>
</dbReference>
<dbReference type="SUPFAM" id="SSF48600">
    <property type="entry name" value="Chorismate mutase II"/>
    <property type="match status" value="1"/>
</dbReference>
<evidence type="ECO:0000313" key="2">
    <source>
        <dbReference type="EMBL" id="THV27646.1"/>
    </source>
</evidence>
<dbReference type="Pfam" id="PF01817">
    <property type="entry name" value="CM_2"/>
    <property type="match status" value="1"/>
</dbReference>
<accession>A0A4V4HNW7</accession>
<evidence type="ECO:0000259" key="1">
    <source>
        <dbReference type="PROSITE" id="PS51168"/>
    </source>
</evidence>
<keyword evidence="2" id="KW-0413">Isomerase</keyword>
<keyword evidence="3" id="KW-1185">Reference proteome</keyword>
<dbReference type="PROSITE" id="PS51168">
    <property type="entry name" value="CHORISMATE_MUT_2"/>
    <property type="match status" value="1"/>
</dbReference>
<dbReference type="NCBIfam" id="TIGR01808">
    <property type="entry name" value="CM_M_hiGC-arch"/>
    <property type="match status" value="1"/>
</dbReference>
<sequence>MTATTSPEVVTDDLNELRTEIDGLDAEILRLWQRRAEVSKTIGEIRMANGGTRLVLDRERAILEKYRAALGDDGIQIAMLILRAGRGPL</sequence>
<protein>
    <submittedName>
        <fullName evidence="2">Chorismate mutase</fullName>
        <ecNumber evidence="2">5.4.99.5</ecNumber>
    </submittedName>
</protein>
<feature type="domain" description="Chorismate mutase" evidence="1">
    <location>
        <begin position="8"/>
        <end position="89"/>
    </location>
</feature>
<dbReference type="EC" id="5.4.99.5" evidence="2"/>
<dbReference type="EMBL" id="STGX01000010">
    <property type="protein sequence ID" value="THV27646.1"/>
    <property type="molecule type" value="Genomic_DNA"/>
</dbReference>